<evidence type="ECO:0000313" key="2">
    <source>
        <dbReference type="EMBL" id="MFL0250728.1"/>
    </source>
</evidence>
<dbReference type="PANTHER" id="PTHR47992">
    <property type="entry name" value="PROTEIN PHOSPHATASE"/>
    <property type="match status" value="1"/>
</dbReference>
<dbReference type="CDD" id="cd00143">
    <property type="entry name" value="PP2Cc"/>
    <property type="match status" value="1"/>
</dbReference>
<dbReference type="PROSITE" id="PS51746">
    <property type="entry name" value="PPM_2"/>
    <property type="match status" value="1"/>
</dbReference>
<dbReference type="SMART" id="SM00331">
    <property type="entry name" value="PP2C_SIG"/>
    <property type="match status" value="1"/>
</dbReference>
<keyword evidence="2" id="KW-0378">Hydrolase</keyword>
<dbReference type="InterPro" id="IPR015655">
    <property type="entry name" value="PP2C"/>
</dbReference>
<dbReference type="EC" id="3.1.3.16" evidence="2"/>
<reference evidence="2 3" key="1">
    <citation type="submission" date="2024-11" db="EMBL/GenBank/DDBJ databases">
        <authorList>
            <person name="Heng Y.C."/>
            <person name="Lim A.C.H."/>
            <person name="Lee J.K.Y."/>
            <person name="Kittelmann S."/>
        </authorList>
    </citation>
    <scope>NUCLEOTIDE SEQUENCE [LARGE SCALE GENOMIC DNA]</scope>
    <source>
        <strain evidence="2 3">WILCCON 0114</strain>
    </source>
</reference>
<dbReference type="RefSeq" id="WP_406787391.1">
    <property type="nucleotide sequence ID" value="NZ_JBJIAA010000007.1"/>
</dbReference>
<dbReference type="SMART" id="SM00332">
    <property type="entry name" value="PP2Cc"/>
    <property type="match status" value="1"/>
</dbReference>
<dbReference type="Pfam" id="PF13672">
    <property type="entry name" value="PP2C_2"/>
    <property type="match status" value="1"/>
</dbReference>
<evidence type="ECO:0000259" key="1">
    <source>
        <dbReference type="PROSITE" id="PS51746"/>
    </source>
</evidence>
<dbReference type="Gene3D" id="3.60.40.10">
    <property type="entry name" value="PPM-type phosphatase domain"/>
    <property type="match status" value="1"/>
</dbReference>
<accession>A0ABW8TDZ1</accession>
<organism evidence="2 3">
    <name type="scientific">Clostridium neuense</name>
    <dbReference type="NCBI Taxonomy" id="1728934"/>
    <lineage>
        <taxon>Bacteria</taxon>
        <taxon>Bacillati</taxon>
        <taxon>Bacillota</taxon>
        <taxon>Clostridia</taxon>
        <taxon>Eubacteriales</taxon>
        <taxon>Clostridiaceae</taxon>
        <taxon>Clostridium</taxon>
    </lineage>
</organism>
<name>A0ABW8TDZ1_9CLOT</name>
<feature type="domain" description="PPM-type phosphatase" evidence="1">
    <location>
        <begin position="7"/>
        <end position="255"/>
    </location>
</feature>
<dbReference type="EMBL" id="JBJIAA010000007">
    <property type="protein sequence ID" value="MFL0250728.1"/>
    <property type="molecule type" value="Genomic_DNA"/>
</dbReference>
<protein>
    <submittedName>
        <fullName evidence="2">PP2C family protein-serine/threonine phosphatase</fullName>
        <ecNumber evidence="2">3.1.3.16</ecNumber>
    </submittedName>
</protein>
<evidence type="ECO:0000313" key="3">
    <source>
        <dbReference type="Proteomes" id="UP001623592"/>
    </source>
</evidence>
<keyword evidence="3" id="KW-1185">Reference proteome</keyword>
<dbReference type="Proteomes" id="UP001623592">
    <property type="component" value="Unassembled WGS sequence"/>
</dbReference>
<proteinExistence type="predicted"/>
<dbReference type="SUPFAM" id="SSF81606">
    <property type="entry name" value="PP2C-like"/>
    <property type="match status" value="1"/>
</dbReference>
<gene>
    <name evidence="2" type="ORF">ACJDT4_09880</name>
</gene>
<dbReference type="InterPro" id="IPR001932">
    <property type="entry name" value="PPM-type_phosphatase-like_dom"/>
</dbReference>
<dbReference type="InterPro" id="IPR036457">
    <property type="entry name" value="PPM-type-like_dom_sf"/>
</dbReference>
<comment type="caution">
    <text evidence="2">The sequence shown here is derived from an EMBL/GenBank/DDBJ whole genome shotgun (WGS) entry which is preliminary data.</text>
</comment>
<sequence length="261" mass="29588">MHKFNLIAGAFSDKGNFKDTNEDNILVKIGEDKSGDFGMFVVCDGLGGLDFGEIASNTAVVKLKKWWEEELAQIIKTKIQDEIPTMLSSVLKKINETIIEYGIQKNKKLGTTVSLIFIYGVRYYILHVGDSRIYSVKNKIEMLTEDHSYVAYKVKNNMMTQEEAKISPDRHVLMQCVGVKKEIDIFKQSGILSDKEIFVVCSDGFYNKLKEEDIKSNIINDDFDDETLQKSAKKLVQLVRSRGETDNISVILVGVKKNKIL</sequence>
<dbReference type="GO" id="GO:0004722">
    <property type="term" value="F:protein serine/threonine phosphatase activity"/>
    <property type="evidence" value="ECO:0007669"/>
    <property type="project" value="UniProtKB-EC"/>
</dbReference>